<evidence type="ECO:0000256" key="6">
    <source>
        <dbReference type="SAM" id="Phobius"/>
    </source>
</evidence>
<feature type="transmembrane region" description="Helical" evidence="6">
    <location>
        <begin position="77"/>
        <end position="97"/>
    </location>
</feature>
<dbReference type="AlphaFoldDB" id="A0A1V9ZA54"/>
<keyword evidence="5 6" id="KW-0472">Membrane</keyword>
<protein>
    <recommendedName>
        <fullName evidence="9">Transmembrane protein</fullName>
    </recommendedName>
</protein>
<dbReference type="Pfam" id="PF01988">
    <property type="entry name" value="VIT1"/>
    <property type="match status" value="1"/>
</dbReference>
<evidence type="ECO:0000256" key="1">
    <source>
        <dbReference type="ARBA" id="ARBA00004127"/>
    </source>
</evidence>
<dbReference type="GO" id="GO:0005384">
    <property type="term" value="F:manganese ion transmembrane transporter activity"/>
    <property type="evidence" value="ECO:0007669"/>
    <property type="project" value="InterPro"/>
</dbReference>
<keyword evidence="4 6" id="KW-1133">Transmembrane helix</keyword>
<dbReference type="OrthoDB" id="73465at2759"/>
<dbReference type="GO" id="GO:0030026">
    <property type="term" value="P:intracellular manganese ion homeostasis"/>
    <property type="evidence" value="ECO:0007669"/>
    <property type="project" value="InterPro"/>
</dbReference>
<name>A0A1V9ZA54_ACHHY</name>
<dbReference type="STRING" id="1202772.A0A1V9ZA54"/>
<evidence type="ECO:0000256" key="5">
    <source>
        <dbReference type="ARBA" id="ARBA00023136"/>
    </source>
</evidence>
<feature type="transmembrane region" description="Helical" evidence="6">
    <location>
        <begin position="205"/>
        <end position="228"/>
    </location>
</feature>
<evidence type="ECO:0000313" key="8">
    <source>
        <dbReference type="Proteomes" id="UP000243579"/>
    </source>
</evidence>
<feature type="transmembrane region" description="Helical" evidence="6">
    <location>
        <begin position="103"/>
        <end position="128"/>
    </location>
</feature>
<dbReference type="Proteomes" id="UP000243579">
    <property type="component" value="Unassembled WGS sequence"/>
</dbReference>
<comment type="similarity">
    <text evidence="2">Belongs to the CCC1 family.</text>
</comment>
<keyword evidence="8" id="KW-1185">Reference proteome</keyword>
<accession>A0A1V9ZA54</accession>
<evidence type="ECO:0008006" key="9">
    <source>
        <dbReference type="Google" id="ProtNLM"/>
    </source>
</evidence>
<evidence type="ECO:0000256" key="4">
    <source>
        <dbReference type="ARBA" id="ARBA00022989"/>
    </source>
</evidence>
<feature type="transmembrane region" description="Helical" evidence="6">
    <location>
        <begin position="240"/>
        <end position="264"/>
    </location>
</feature>
<feature type="transmembrane region" description="Helical" evidence="6">
    <location>
        <begin position="285"/>
        <end position="307"/>
    </location>
</feature>
<evidence type="ECO:0000256" key="3">
    <source>
        <dbReference type="ARBA" id="ARBA00022692"/>
    </source>
</evidence>
<gene>
    <name evidence="7" type="ORF">ACHHYP_00850</name>
</gene>
<comment type="caution">
    <text evidence="7">The sequence shown here is derived from an EMBL/GenBank/DDBJ whole genome shotgun (WGS) entry which is preliminary data.</text>
</comment>
<evidence type="ECO:0000313" key="7">
    <source>
        <dbReference type="EMBL" id="OQR94888.1"/>
    </source>
</evidence>
<organism evidence="7 8">
    <name type="scientific">Achlya hypogyna</name>
    <name type="common">Oomycete</name>
    <name type="synonym">Protoachlya hypogyna</name>
    <dbReference type="NCBI Taxonomy" id="1202772"/>
    <lineage>
        <taxon>Eukaryota</taxon>
        <taxon>Sar</taxon>
        <taxon>Stramenopiles</taxon>
        <taxon>Oomycota</taxon>
        <taxon>Saprolegniomycetes</taxon>
        <taxon>Saprolegniales</taxon>
        <taxon>Achlyaceae</taxon>
        <taxon>Achlya</taxon>
    </lineage>
</organism>
<sequence length="312" mass="33342">MSLRARHVPANPLIATPPIQKVDLARDLAAARNAYKRQDIGASRAAHSNCVCGPSGAKAINEPGHSVNSMKNSLVKIGAEAGLTAMGCNLLFLSALTALDDAAIAQVVVRMAMGVAVACAIFTGAIAYRRTEEERFEYERERRREMWELDNFPEGEKEEMVELYAAKGMSVKDATAVIDLMAKYEHFFVDIMMIEELSLLPPSTVVGSALVGMTTCIGGLALGIIPLLVLLASQVVLPPIGALSASTVMVFVVAAAGALLRVYTFTGADHTKTYHWGRLQMQLPYSIETFFGTFAGMAGAAYIAGVVGRLVS</sequence>
<evidence type="ECO:0000256" key="2">
    <source>
        <dbReference type="ARBA" id="ARBA00007049"/>
    </source>
</evidence>
<reference evidence="7 8" key="1">
    <citation type="journal article" date="2014" name="Genome Biol. Evol.">
        <title>The secreted proteins of Achlya hypogyna and Thraustotheca clavata identify the ancestral oomycete secretome and reveal gene acquisitions by horizontal gene transfer.</title>
        <authorList>
            <person name="Misner I."/>
            <person name="Blouin N."/>
            <person name="Leonard G."/>
            <person name="Richards T.A."/>
            <person name="Lane C.E."/>
        </authorList>
    </citation>
    <scope>NUCLEOTIDE SEQUENCE [LARGE SCALE GENOMIC DNA]</scope>
    <source>
        <strain evidence="7 8">ATCC 48635</strain>
    </source>
</reference>
<dbReference type="GO" id="GO:0012505">
    <property type="term" value="C:endomembrane system"/>
    <property type="evidence" value="ECO:0007669"/>
    <property type="project" value="UniProtKB-SubCell"/>
</dbReference>
<comment type="subcellular location">
    <subcellularLocation>
        <location evidence="1">Endomembrane system</location>
        <topology evidence="1">Multi-pass membrane protein</topology>
    </subcellularLocation>
</comment>
<keyword evidence="3 6" id="KW-0812">Transmembrane</keyword>
<dbReference type="InterPro" id="IPR008217">
    <property type="entry name" value="Ccc1_fam"/>
</dbReference>
<dbReference type="EMBL" id="JNBR01000348">
    <property type="protein sequence ID" value="OQR94888.1"/>
    <property type="molecule type" value="Genomic_DNA"/>
</dbReference>
<proteinExistence type="inferred from homology"/>